<accession>A0A8S9J4D9</accession>
<proteinExistence type="predicted"/>
<dbReference type="EMBL" id="QGKY02001015">
    <property type="protein sequence ID" value="KAF2576609.1"/>
    <property type="molecule type" value="Genomic_DNA"/>
</dbReference>
<gene>
    <name evidence="1" type="ORF">F2Q70_00003616</name>
</gene>
<sequence length="61" mass="6037">MSSSSNVQKNGDVETSDAAGASQSVLPAAGKNSLALPTVGAVPAQIYGVSLLPKRDGPLRG</sequence>
<evidence type="ECO:0000313" key="1">
    <source>
        <dbReference type="EMBL" id="KAF2576609.1"/>
    </source>
</evidence>
<name>A0A8S9J4D9_BRACR</name>
<protein>
    <submittedName>
        <fullName evidence="1">Uncharacterized protein</fullName>
    </submittedName>
</protein>
<reference evidence="1" key="1">
    <citation type="submission" date="2019-12" db="EMBL/GenBank/DDBJ databases">
        <title>Genome sequencing and annotation of Brassica cretica.</title>
        <authorList>
            <person name="Studholme D.J."/>
            <person name="Sarris P.F."/>
        </authorList>
    </citation>
    <scope>NUCLEOTIDE SEQUENCE</scope>
    <source>
        <strain evidence="1">PFS-102/07</strain>
        <tissue evidence="1">Leaf</tissue>
    </source>
</reference>
<dbReference type="AlphaFoldDB" id="A0A8S9J4D9"/>
<comment type="caution">
    <text evidence="1">The sequence shown here is derived from an EMBL/GenBank/DDBJ whole genome shotgun (WGS) entry which is preliminary data.</text>
</comment>
<organism evidence="1">
    <name type="scientific">Brassica cretica</name>
    <name type="common">Mustard</name>
    <dbReference type="NCBI Taxonomy" id="69181"/>
    <lineage>
        <taxon>Eukaryota</taxon>
        <taxon>Viridiplantae</taxon>
        <taxon>Streptophyta</taxon>
        <taxon>Embryophyta</taxon>
        <taxon>Tracheophyta</taxon>
        <taxon>Spermatophyta</taxon>
        <taxon>Magnoliopsida</taxon>
        <taxon>eudicotyledons</taxon>
        <taxon>Gunneridae</taxon>
        <taxon>Pentapetalae</taxon>
        <taxon>rosids</taxon>
        <taxon>malvids</taxon>
        <taxon>Brassicales</taxon>
        <taxon>Brassicaceae</taxon>
        <taxon>Brassiceae</taxon>
        <taxon>Brassica</taxon>
    </lineage>
</organism>